<dbReference type="GO" id="GO:1904680">
    <property type="term" value="F:peptide transmembrane transporter activity"/>
    <property type="evidence" value="ECO:0007669"/>
    <property type="project" value="TreeGrafter"/>
</dbReference>
<evidence type="ECO:0000256" key="1">
    <source>
        <dbReference type="ARBA" id="ARBA00004196"/>
    </source>
</evidence>
<evidence type="ECO:0000313" key="7">
    <source>
        <dbReference type="EMBL" id="EGV33584.1"/>
    </source>
</evidence>
<evidence type="ECO:0000256" key="4">
    <source>
        <dbReference type="ARBA" id="ARBA00022729"/>
    </source>
</evidence>
<dbReference type="PIRSF" id="PIRSF002741">
    <property type="entry name" value="MppA"/>
    <property type="match status" value="1"/>
</dbReference>
<dbReference type="STRING" id="765913.ThidrDRAFT_0273"/>
<keyword evidence="3" id="KW-0813">Transport</keyword>
<dbReference type="Gene3D" id="3.10.105.10">
    <property type="entry name" value="Dipeptide-binding Protein, Domain 3"/>
    <property type="match status" value="1"/>
</dbReference>
<dbReference type="Pfam" id="PF00496">
    <property type="entry name" value="SBP_bac_5"/>
    <property type="match status" value="1"/>
</dbReference>
<comment type="subcellular location">
    <subcellularLocation>
        <location evidence="1">Cell envelope</location>
    </subcellularLocation>
</comment>
<dbReference type="GO" id="GO:0030288">
    <property type="term" value="C:outer membrane-bounded periplasmic space"/>
    <property type="evidence" value="ECO:0007669"/>
    <property type="project" value="UniProtKB-ARBA"/>
</dbReference>
<comment type="caution">
    <text evidence="7">The sequence shown here is derived from an EMBL/GenBank/DDBJ whole genome shotgun (WGS) entry which is preliminary data.</text>
</comment>
<feature type="signal peptide" evidence="5">
    <location>
        <begin position="1"/>
        <end position="26"/>
    </location>
</feature>
<dbReference type="InterPro" id="IPR000914">
    <property type="entry name" value="SBP_5_dom"/>
</dbReference>
<dbReference type="CDD" id="cd00995">
    <property type="entry name" value="PBP2_NikA_DppA_OppA_like"/>
    <property type="match status" value="1"/>
</dbReference>
<name>G2DW84_9GAMM</name>
<dbReference type="OrthoDB" id="9801912at2"/>
<dbReference type="AlphaFoldDB" id="G2DW84"/>
<protein>
    <submittedName>
        <fullName evidence="7">ABC-type transporter, periplasmic subunit</fullName>
    </submittedName>
</protein>
<evidence type="ECO:0000256" key="2">
    <source>
        <dbReference type="ARBA" id="ARBA00005695"/>
    </source>
</evidence>
<dbReference type="InterPro" id="IPR030678">
    <property type="entry name" value="Peptide/Ni-bd"/>
</dbReference>
<dbReference type="PANTHER" id="PTHR30290:SF10">
    <property type="entry name" value="PERIPLASMIC OLIGOPEPTIDE-BINDING PROTEIN-RELATED"/>
    <property type="match status" value="1"/>
</dbReference>
<comment type="similarity">
    <text evidence="2">Belongs to the bacterial solute-binding protein 5 family.</text>
</comment>
<keyword evidence="8" id="KW-1185">Reference proteome</keyword>
<dbReference type="GO" id="GO:0043190">
    <property type="term" value="C:ATP-binding cassette (ABC) transporter complex"/>
    <property type="evidence" value="ECO:0007669"/>
    <property type="project" value="InterPro"/>
</dbReference>
<evidence type="ECO:0000256" key="5">
    <source>
        <dbReference type="SAM" id="SignalP"/>
    </source>
</evidence>
<evidence type="ECO:0000313" key="8">
    <source>
        <dbReference type="Proteomes" id="UP000004200"/>
    </source>
</evidence>
<dbReference type="InterPro" id="IPR039424">
    <property type="entry name" value="SBP_5"/>
</dbReference>
<dbReference type="RefSeq" id="WP_007038989.1">
    <property type="nucleotide sequence ID" value="NZ_AFWT01000002.1"/>
</dbReference>
<dbReference type="Gene3D" id="3.40.190.10">
    <property type="entry name" value="Periplasmic binding protein-like II"/>
    <property type="match status" value="1"/>
</dbReference>
<evidence type="ECO:0000256" key="3">
    <source>
        <dbReference type="ARBA" id="ARBA00022448"/>
    </source>
</evidence>
<proteinExistence type="inferred from homology"/>
<keyword evidence="4 5" id="KW-0732">Signal</keyword>
<organism evidence="7 8">
    <name type="scientific">Thiorhodococcus drewsii AZ1</name>
    <dbReference type="NCBI Taxonomy" id="765913"/>
    <lineage>
        <taxon>Bacteria</taxon>
        <taxon>Pseudomonadati</taxon>
        <taxon>Pseudomonadota</taxon>
        <taxon>Gammaproteobacteria</taxon>
        <taxon>Chromatiales</taxon>
        <taxon>Chromatiaceae</taxon>
        <taxon>Thiorhodococcus</taxon>
    </lineage>
</organism>
<evidence type="ECO:0000259" key="6">
    <source>
        <dbReference type="Pfam" id="PF00496"/>
    </source>
</evidence>
<dbReference type="PANTHER" id="PTHR30290">
    <property type="entry name" value="PERIPLASMIC BINDING COMPONENT OF ABC TRANSPORTER"/>
    <property type="match status" value="1"/>
</dbReference>
<reference evidence="7 8" key="1">
    <citation type="submission" date="2011-06" db="EMBL/GenBank/DDBJ databases">
        <title>The draft genome of Thiorhodococcus drewsii AZ1.</title>
        <authorList>
            <consortium name="US DOE Joint Genome Institute (JGI-PGF)"/>
            <person name="Lucas S."/>
            <person name="Han J."/>
            <person name="Lapidus A."/>
            <person name="Cheng J.-F."/>
            <person name="Goodwin L."/>
            <person name="Pitluck S."/>
            <person name="Peters L."/>
            <person name="Land M.L."/>
            <person name="Hauser L."/>
            <person name="Vogl K."/>
            <person name="Liu Z."/>
            <person name="Imhoff J."/>
            <person name="Thiel V."/>
            <person name="Frigaard N.-U."/>
            <person name="Bryant D.A."/>
            <person name="Woyke T.J."/>
        </authorList>
    </citation>
    <scope>NUCLEOTIDE SEQUENCE [LARGE SCALE GENOMIC DNA]</scope>
    <source>
        <strain evidence="7 8">AZ1</strain>
    </source>
</reference>
<dbReference type="GO" id="GO:0015833">
    <property type="term" value="P:peptide transport"/>
    <property type="evidence" value="ECO:0007669"/>
    <property type="project" value="TreeGrafter"/>
</dbReference>
<accession>G2DW84</accession>
<dbReference type="Gene3D" id="3.90.76.10">
    <property type="entry name" value="Dipeptide-binding Protein, Domain 1"/>
    <property type="match status" value="1"/>
</dbReference>
<feature type="domain" description="Solute-binding protein family 5" evidence="6">
    <location>
        <begin position="87"/>
        <end position="405"/>
    </location>
</feature>
<dbReference type="SUPFAM" id="SSF53850">
    <property type="entry name" value="Periplasmic binding protein-like II"/>
    <property type="match status" value="1"/>
</dbReference>
<dbReference type="EMBL" id="AFWT01000002">
    <property type="protein sequence ID" value="EGV33584.1"/>
    <property type="molecule type" value="Genomic_DNA"/>
</dbReference>
<feature type="chain" id="PRO_5003428135" evidence="5">
    <location>
        <begin position="27"/>
        <end position="512"/>
    </location>
</feature>
<dbReference type="PROSITE" id="PS51257">
    <property type="entry name" value="PROKAR_LIPOPROTEIN"/>
    <property type="match status" value="1"/>
</dbReference>
<gene>
    <name evidence="7" type="ORF">ThidrDRAFT_0273</name>
</gene>
<dbReference type="eggNOG" id="COG0747">
    <property type="taxonomic scope" value="Bacteria"/>
</dbReference>
<sequence>MNRIRSRLACLLLALLLAPLLTGCGASSSQDDGVLRFGLAEPPRNLDPRFATDATSERVNRLLYRRLVEFDAHGLPVPGIATWERLTPTLYRFRLGEEGRRFSDGSRLTSADVAATYGYILDPDNASPHRAQLSLIASIETPDADTIAFSLNAPDPLFPAYLAEGILPARVIREGRALSDAPLGSGPFVLLDWPEPGRLRLARRSDGLHVELLAVKDPSVRVMKLLRGEIQMLQNDLSPELYAYLRERDGVRVEVRPGTNFSYLAFNQEDPATGRLAVRKAIAHALDRETLLHFLFRDLGRIAESIFPPDHWVGTQGLEPYAYAPERAVALLKEAGFDASHPLRLTLKTSSDPFRLRLATAIQSQLAAVGIQLSIRSYDWGTFFGDVKAGRFQLYGLTWVGVHTPDIFRYVFHSRSIPPNGANRGRYRNPEADRLIDQAASEPDLEHQAALYRALQRLLHDDLPYVPLWYEAQILAVRGGVEGYRLAADGNYDGLEQVRLVPPNSNGTADSD</sequence>
<dbReference type="Proteomes" id="UP000004200">
    <property type="component" value="Unassembled WGS sequence"/>
</dbReference>